<dbReference type="Pfam" id="PF18950">
    <property type="entry name" value="DUF5694"/>
    <property type="match status" value="1"/>
</dbReference>
<feature type="signal peptide" evidence="1">
    <location>
        <begin position="1"/>
        <end position="21"/>
    </location>
</feature>
<sequence>MKRIVKAFILVAIMGLHPVRAQPYHPSFHPEALNDSPAGRHNDVLVLGSPHLSGLTAPFSAKDLDPVMGKLAAWHPDVIVTESSSGLLCEWMRHRGDGLAASVERYCADPSPAGKAAGLTVVQANEEADRLLADWPQKPSPAQRRRLALIFLAAGEPNSAVVQWLRLPSAERRNADGLTIELVDWLTLQTTRRNESILIGAQLAARLGLERVWGMDDQNSAGMAQDEKAYGAALQQAWNNPATKARLTQDKRLDAQLGTVDGWLTLYRAYNAPGYAMEAYRSDWGAALREPSRQGYGRQYVGYWETRNLRMVANIRELLTRAPGSRLLVIVGASHKAYCEAYLDQMRDVDLVDAEAVLH</sequence>
<gene>
    <name evidence="2" type="ORF">GCM10007207_00940</name>
</gene>
<accession>A0ABQ1L581</accession>
<protein>
    <recommendedName>
        <fullName evidence="4">TraB family protein</fullName>
    </recommendedName>
</protein>
<comment type="caution">
    <text evidence="2">The sequence shown here is derived from an EMBL/GenBank/DDBJ whole genome shotgun (WGS) entry which is preliminary data.</text>
</comment>
<keyword evidence="3" id="KW-1185">Reference proteome</keyword>
<evidence type="ECO:0000313" key="2">
    <source>
        <dbReference type="EMBL" id="GGC19557.1"/>
    </source>
</evidence>
<feature type="chain" id="PRO_5046572029" description="TraB family protein" evidence="1">
    <location>
        <begin position="22"/>
        <end position="359"/>
    </location>
</feature>
<evidence type="ECO:0000256" key="1">
    <source>
        <dbReference type="SAM" id="SignalP"/>
    </source>
</evidence>
<dbReference type="RefSeq" id="WP_188424532.1">
    <property type="nucleotide sequence ID" value="NZ_BMCH01000001.1"/>
</dbReference>
<reference evidence="3" key="1">
    <citation type="journal article" date="2019" name="Int. J. Syst. Evol. Microbiol.">
        <title>The Global Catalogue of Microorganisms (GCM) 10K type strain sequencing project: providing services to taxonomists for standard genome sequencing and annotation.</title>
        <authorList>
            <consortium name="The Broad Institute Genomics Platform"/>
            <consortium name="The Broad Institute Genome Sequencing Center for Infectious Disease"/>
            <person name="Wu L."/>
            <person name="Ma J."/>
        </authorList>
    </citation>
    <scope>NUCLEOTIDE SEQUENCE [LARGE SCALE GENOMIC DNA]</scope>
    <source>
        <strain evidence="3">CCM 7132</strain>
    </source>
</reference>
<dbReference type="EMBL" id="BMCH01000001">
    <property type="protein sequence ID" value="GGC19557.1"/>
    <property type="molecule type" value="Genomic_DNA"/>
</dbReference>
<evidence type="ECO:0000313" key="3">
    <source>
        <dbReference type="Proteomes" id="UP000637769"/>
    </source>
</evidence>
<name>A0ABQ1L581_9PROT</name>
<evidence type="ECO:0008006" key="4">
    <source>
        <dbReference type="Google" id="ProtNLM"/>
    </source>
</evidence>
<dbReference type="Proteomes" id="UP000637769">
    <property type="component" value="Unassembled WGS sequence"/>
</dbReference>
<dbReference type="InterPro" id="IPR043749">
    <property type="entry name" value="DUF5694"/>
</dbReference>
<proteinExistence type="predicted"/>
<organism evidence="2 3">
    <name type="scientific">Asaia siamensis</name>
    <dbReference type="NCBI Taxonomy" id="110479"/>
    <lineage>
        <taxon>Bacteria</taxon>
        <taxon>Pseudomonadati</taxon>
        <taxon>Pseudomonadota</taxon>
        <taxon>Alphaproteobacteria</taxon>
        <taxon>Acetobacterales</taxon>
        <taxon>Acetobacteraceae</taxon>
        <taxon>Asaia</taxon>
    </lineage>
</organism>
<keyword evidence="1" id="KW-0732">Signal</keyword>